<feature type="region of interest" description="Disordered" evidence="1">
    <location>
        <begin position="242"/>
        <end position="267"/>
    </location>
</feature>
<keyword evidence="3" id="KW-1185">Reference proteome</keyword>
<organism evidence="2 3">
    <name type="scientific">Paxillus rubicundulus Ve08.2h10</name>
    <dbReference type="NCBI Taxonomy" id="930991"/>
    <lineage>
        <taxon>Eukaryota</taxon>
        <taxon>Fungi</taxon>
        <taxon>Dikarya</taxon>
        <taxon>Basidiomycota</taxon>
        <taxon>Agaricomycotina</taxon>
        <taxon>Agaricomycetes</taxon>
        <taxon>Agaricomycetidae</taxon>
        <taxon>Boletales</taxon>
        <taxon>Paxilineae</taxon>
        <taxon>Paxillaceae</taxon>
        <taxon>Paxillus</taxon>
    </lineage>
</organism>
<protein>
    <submittedName>
        <fullName evidence="2">Uncharacterized protein</fullName>
    </submittedName>
</protein>
<evidence type="ECO:0000313" key="2">
    <source>
        <dbReference type="EMBL" id="KIK94906.1"/>
    </source>
</evidence>
<feature type="compositionally biased region" description="Polar residues" evidence="1">
    <location>
        <begin position="58"/>
        <end position="83"/>
    </location>
</feature>
<feature type="region of interest" description="Disordered" evidence="1">
    <location>
        <begin position="1"/>
        <end position="83"/>
    </location>
</feature>
<accession>A0A0D0DXS7</accession>
<sequence length="522" mass="55563">MQFPGAWPESPSSPNECTPSLSLLPEPSSAVKPLEPRRQLGDSLSSTMAHTVDHQVLLASSNSLEEPSTYRTPSSPARSATQSIRKVPPLRIIVPPTEYCPFSTDLTLPITPLSLAVPLSSSCCTFSDTQEPPSQSVSVPSTPALVLSSACSDDTAVANFASPTSSQFLLMPPTPHSMGVGNDAAISASPLGTPTVANGPKVLIGPKGTKSGDLRPWELSCSTWLTDLGGHTETDRIFRQNLPDTTSVHTDSSLGSTPELSLSPLSPPSQFPSTLACHFPVSLARSPVSSPILPSLHTMPPQLYCSSPTRLALKPTGTDTFPSTMDSLQAWREGVSPGVLQVEEPCSVFVEDAQSPAPPGAQSAEPVPEAVVQPSFSTPRQSRPPAPRISKSRNLMRRAKKFGGRVKQFVVRHSASQYHSGMDSGVNFRIVTSQDSENGSVILISAPPPPYDARPLTPIPTHSPEEDNLRSRTVSQYSSALPGSTLERSTTGATDSSYRQEGSSRRALRRLSLAAFSSMKRI</sequence>
<evidence type="ECO:0000256" key="1">
    <source>
        <dbReference type="SAM" id="MobiDB-lite"/>
    </source>
</evidence>
<gene>
    <name evidence="2" type="ORF">PAXRUDRAFT_827517</name>
</gene>
<dbReference type="AlphaFoldDB" id="A0A0D0DXS7"/>
<dbReference type="Proteomes" id="UP000054538">
    <property type="component" value="Unassembled WGS sequence"/>
</dbReference>
<dbReference type="OrthoDB" id="2680996at2759"/>
<feature type="region of interest" description="Disordered" evidence="1">
    <location>
        <begin position="352"/>
        <end position="389"/>
    </location>
</feature>
<dbReference type="HOGENOM" id="CLU_557991_0_0_1"/>
<feature type="region of interest" description="Disordered" evidence="1">
    <location>
        <begin position="447"/>
        <end position="504"/>
    </location>
</feature>
<dbReference type="InParanoid" id="A0A0D0DXS7"/>
<feature type="compositionally biased region" description="Low complexity" evidence="1">
    <location>
        <begin position="19"/>
        <end position="29"/>
    </location>
</feature>
<reference evidence="2 3" key="1">
    <citation type="submission" date="2014-04" db="EMBL/GenBank/DDBJ databases">
        <authorList>
            <consortium name="DOE Joint Genome Institute"/>
            <person name="Kuo A."/>
            <person name="Kohler A."/>
            <person name="Jargeat P."/>
            <person name="Nagy L.G."/>
            <person name="Floudas D."/>
            <person name="Copeland A."/>
            <person name="Barry K.W."/>
            <person name="Cichocki N."/>
            <person name="Veneault-Fourrey C."/>
            <person name="LaButti K."/>
            <person name="Lindquist E.A."/>
            <person name="Lipzen A."/>
            <person name="Lundell T."/>
            <person name="Morin E."/>
            <person name="Murat C."/>
            <person name="Sun H."/>
            <person name="Tunlid A."/>
            <person name="Henrissat B."/>
            <person name="Grigoriev I.V."/>
            <person name="Hibbett D.S."/>
            <person name="Martin F."/>
            <person name="Nordberg H.P."/>
            <person name="Cantor M.N."/>
            <person name="Hua S.X."/>
        </authorList>
    </citation>
    <scope>NUCLEOTIDE SEQUENCE [LARGE SCALE GENOMIC DNA]</scope>
    <source>
        <strain evidence="2 3">Ve08.2h10</strain>
    </source>
</reference>
<name>A0A0D0DXS7_9AGAM</name>
<feature type="compositionally biased region" description="Polar residues" evidence="1">
    <location>
        <begin position="471"/>
        <end position="501"/>
    </location>
</feature>
<feature type="compositionally biased region" description="Polar residues" evidence="1">
    <location>
        <begin position="242"/>
        <end position="251"/>
    </location>
</feature>
<dbReference type="EMBL" id="KN825076">
    <property type="protein sequence ID" value="KIK94906.1"/>
    <property type="molecule type" value="Genomic_DNA"/>
</dbReference>
<evidence type="ECO:0000313" key="3">
    <source>
        <dbReference type="Proteomes" id="UP000054538"/>
    </source>
</evidence>
<feature type="compositionally biased region" description="Low complexity" evidence="1">
    <location>
        <begin position="252"/>
        <end position="264"/>
    </location>
</feature>
<reference evidence="3" key="2">
    <citation type="submission" date="2015-01" db="EMBL/GenBank/DDBJ databases">
        <title>Evolutionary Origins and Diversification of the Mycorrhizal Mutualists.</title>
        <authorList>
            <consortium name="DOE Joint Genome Institute"/>
            <consortium name="Mycorrhizal Genomics Consortium"/>
            <person name="Kohler A."/>
            <person name="Kuo A."/>
            <person name="Nagy L.G."/>
            <person name="Floudas D."/>
            <person name="Copeland A."/>
            <person name="Barry K.W."/>
            <person name="Cichocki N."/>
            <person name="Veneault-Fourrey C."/>
            <person name="LaButti K."/>
            <person name="Lindquist E.A."/>
            <person name="Lipzen A."/>
            <person name="Lundell T."/>
            <person name="Morin E."/>
            <person name="Murat C."/>
            <person name="Riley R."/>
            <person name="Ohm R."/>
            <person name="Sun H."/>
            <person name="Tunlid A."/>
            <person name="Henrissat B."/>
            <person name="Grigoriev I.V."/>
            <person name="Hibbett D.S."/>
            <person name="Martin F."/>
        </authorList>
    </citation>
    <scope>NUCLEOTIDE SEQUENCE [LARGE SCALE GENOMIC DNA]</scope>
    <source>
        <strain evidence="3">Ve08.2h10</strain>
    </source>
</reference>
<proteinExistence type="predicted"/>